<evidence type="ECO:0000313" key="13">
    <source>
        <dbReference type="Proteomes" id="UP001178507"/>
    </source>
</evidence>
<comment type="catalytic activity">
    <reaction evidence="9">
        <text>an acyl-CoA + a 1,2-diacyl-sn-glycerol = a triacyl-sn-glycerol + CoA</text>
        <dbReference type="Rhea" id="RHEA:10868"/>
        <dbReference type="ChEBI" id="CHEBI:17815"/>
        <dbReference type="ChEBI" id="CHEBI:57287"/>
        <dbReference type="ChEBI" id="CHEBI:58342"/>
        <dbReference type="ChEBI" id="CHEBI:64615"/>
        <dbReference type="EC" id="2.3.1.20"/>
    </reaction>
</comment>
<dbReference type="InterPro" id="IPR009721">
    <property type="entry name" value="O-acyltransferase_WSD1_C"/>
</dbReference>
<evidence type="ECO:0000259" key="10">
    <source>
        <dbReference type="Pfam" id="PF03007"/>
    </source>
</evidence>
<dbReference type="Pfam" id="PF06974">
    <property type="entry name" value="WS_DGAT_C"/>
    <property type="match status" value="1"/>
</dbReference>
<proteinExistence type="inferred from homology"/>
<gene>
    <name evidence="12" type="ORF">EVOR1521_LOCUS2744</name>
</gene>
<keyword evidence="5" id="KW-0443">Lipid metabolism</keyword>
<dbReference type="GO" id="GO:0047196">
    <property type="term" value="F:long-chain-alcohol O-fatty-acyltransferase activity"/>
    <property type="evidence" value="ECO:0007669"/>
    <property type="project" value="UniProtKB-EC"/>
</dbReference>
<evidence type="ECO:0000256" key="7">
    <source>
        <dbReference type="ARBA" id="ARBA00024360"/>
    </source>
</evidence>
<evidence type="ECO:0000313" key="12">
    <source>
        <dbReference type="EMBL" id="CAJ1372735.1"/>
    </source>
</evidence>
<dbReference type="NCBIfam" id="TIGR02946">
    <property type="entry name" value="acyl_WS_DGAT"/>
    <property type="match status" value="1"/>
</dbReference>
<dbReference type="GO" id="GO:0019432">
    <property type="term" value="P:triglyceride biosynthetic process"/>
    <property type="evidence" value="ECO:0007669"/>
    <property type="project" value="TreeGrafter"/>
</dbReference>
<dbReference type="GO" id="GO:0004144">
    <property type="term" value="F:diacylglycerol O-acyltransferase activity"/>
    <property type="evidence" value="ECO:0007669"/>
    <property type="project" value="UniProtKB-EC"/>
</dbReference>
<evidence type="ECO:0000256" key="4">
    <source>
        <dbReference type="ARBA" id="ARBA00022679"/>
    </source>
</evidence>
<dbReference type="PANTHER" id="PTHR31650:SF1">
    <property type="entry name" value="WAX ESTER SYNTHASE_DIACYLGLYCEROL ACYLTRANSFERASE 4-RELATED"/>
    <property type="match status" value="1"/>
</dbReference>
<dbReference type="GO" id="GO:0001666">
    <property type="term" value="P:response to hypoxia"/>
    <property type="evidence" value="ECO:0007669"/>
    <property type="project" value="TreeGrafter"/>
</dbReference>
<dbReference type="InterPro" id="IPR004255">
    <property type="entry name" value="O-acyltransferase_WSD1_N"/>
</dbReference>
<organism evidence="12 13">
    <name type="scientific">Effrenium voratum</name>
    <dbReference type="NCBI Taxonomy" id="2562239"/>
    <lineage>
        <taxon>Eukaryota</taxon>
        <taxon>Sar</taxon>
        <taxon>Alveolata</taxon>
        <taxon>Dinophyceae</taxon>
        <taxon>Suessiales</taxon>
        <taxon>Symbiodiniaceae</taxon>
        <taxon>Effrenium</taxon>
    </lineage>
</organism>
<evidence type="ECO:0000256" key="3">
    <source>
        <dbReference type="ARBA" id="ARBA00022516"/>
    </source>
</evidence>
<name>A0AA36MLP6_9DINO</name>
<dbReference type="PANTHER" id="PTHR31650">
    <property type="entry name" value="O-ACYLTRANSFERASE (WSD1-LIKE) FAMILY PROTEIN"/>
    <property type="match status" value="1"/>
</dbReference>
<dbReference type="InterPro" id="IPR045034">
    <property type="entry name" value="O-acyltransferase_WSD1-like"/>
</dbReference>
<dbReference type="GO" id="GO:0071731">
    <property type="term" value="P:response to nitric oxide"/>
    <property type="evidence" value="ECO:0007669"/>
    <property type="project" value="TreeGrafter"/>
</dbReference>
<reference evidence="12" key="1">
    <citation type="submission" date="2023-08" db="EMBL/GenBank/DDBJ databases">
        <authorList>
            <person name="Chen Y."/>
            <person name="Shah S."/>
            <person name="Dougan E. K."/>
            <person name="Thang M."/>
            <person name="Chan C."/>
        </authorList>
    </citation>
    <scope>NUCLEOTIDE SEQUENCE</scope>
</reference>
<accession>A0AA36MLP6</accession>
<evidence type="ECO:0000259" key="11">
    <source>
        <dbReference type="Pfam" id="PF06974"/>
    </source>
</evidence>
<comment type="caution">
    <text evidence="12">The sequence shown here is derived from an EMBL/GenBank/DDBJ whole genome shotgun (WGS) entry which is preliminary data.</text>
</comment>
<dbReference type="AlphaFoldDB" id="A0AA36MLP6"/>
<feature type="domain" description="O-acyltransferase WSD1-like N-terminal" evidence="10">
    <location>
        <begin position="5"/>
        <end position="274"/>
    </location>
</feature>
<feature type="domain" description="O-acyltransferase WSD1 C-terminal" evidence="11">
    <location>
        <begin position="316"/>
        <end position="466"/>
    </location>
</feature>
<evidence type="ECO:0000256" key="2">
    <source>
        <dbReference type="ARBA" id="ARBA00005189"/>
    </source>
</evidence>
<evidence type="ECO:0000256" key="6">
    <source>
        <dbReference type="ARBA" id="ARBA00023315"/>
    </source>
</evidence>
<protein>
    <recommendedName>
        <fullName evidence="14">Diacylglycerol O-acyltransferase</fullName>
    </recommendedName>
</protein>
<dbReference type="Pfam" id="PF03007">
    <property type="entry name" value="WS_DGAT_cat"/>
    <property type="match status" value="1"/>
</dbReference>
<dbReference type="EMBL" id="CAUJNA010000154">
    <property type="protein sequence ID" value="CAJ1372735.1"/>
    <property type="molecule type" value="Genomic_DNA"/>
</dbReference>
<keyword evidence="13" id="KW-1185">Reference proteome</keyword>
<evidence type="ECO:0000256" key="1">
    <source>
        <dbReference type="ARBA" id="ARBA00004771"/>
    </source>
</evidence>
<comment type="pathway">
    <text evidence="2">Lipid metabolism.</text>
</comment>
<evidence type="ECO:0008006" key="14">
    <source>
        <dbReference type="Google" id="ProtNLM"/>
    </source>
</evidence>
<comment type="pathway">
    <text evidence="1">Glycerolipid metabolism; triacylglycerol biosynthesis.</text>
</comment>
<keyword evidence="4" id="KW-0808">Transferase</keyword>
<sequence>MRRISNTDASFFYADTQRTPSVVGGLMIYDQSTAGRGKVRFKEILSWIEDRLHLWGPFTQRLVRVPFDLDLPYLAEDPNFDVEFHVRHLSLPKPGDWRQLCILASRLYSRPLDMNRPLWEVNVIEGLDKVEGLPKGSFAVLVKLHHMVVDGMGTVSLLQALHSDTKVATPPRAPVRDTGSVKPLPGDMTMITKSLPSLARQPLTTAQSALSLVRGELKARRLKSENNVASAPSAPMTRFNKEVSPYRVFEAVDFKLDDFRHIKKLVERASVNDVAIAVCGGAMRRYLAATNELPDESLVAMCPISVRTGPAGMEAGNQITDMTVAMGTDIADPLQRLQAVKMRTDDAKQLAQTRGSEMLESVMGLVSPATASWFFRSAEGMKWISRIKPVCNTFVSNVPGIPHDMYFSGAKLVRSYGLAPLGDGMGIFHAITGYQDQLSVCVTADREMLPDPSFYAECVQASFEEYKALVEDDDGEDQTVVYLE</sequence>
<comment type="catalytic activity">
    <reaction evidence="8">
        <text>a long chain fatty alcohol + a fatty acyl-CoA = a long-chain alcohol wax ester + CoA</text>
        <dbReference type="Rhea" id="RHEA:38443"/>
        <dbReference type="ChEBI" id="CHEBI:17135"/>
        <dbReference type="ChEBI" id="CHEBI:57287"/>
        <dbReference type="ChEBI" id="CHEBI:77636"/>
        <dbReference type="ChEBI" id="CHEBI:235323"/>
        <dbReference type="EC" id="2.3.1.75"/>
    </reaction>
</comment>
<dbReference type="Proteomes" id="UP001178507">
    <property type="component" value="Unassembled WGS sequence"/>
</dbReference>
<dbReference type="InterPro" id="IPR014292">
    <property type="entry name" value="Acyl_transf_WS/DGAT"/>
</dbReference>
<evidence type="ECO:0000256" key="5">
    <source>
        <dbReference type="ARBA" id="ARBA00023098"/>
    </source>
</evidence>
<comment type="similarity">
    <text evidence="7">In the N-terminal section; belongs to the long-chain O-acyltransferase family.</text>
</comment>
<keyword evidence="6" id="KW-0012">Acyltransferase</keyword>
<keyword evidence="3" id="KW-0444">Lipid biosynthesis</keyword>
<dbReference type="GO" id="GO:0051701">
    <property type="term" value="P:biological process involved in interaction with host"/>
    <property type="evidence" value="ECO:0007669"/>
    <property type="project" value="TreeGrafter"/>
</dbReference>
<evidence type="ECO:0000256" key="8">
    <source>
        <dbReference type="ARBA" id="ARBA00047604"/>
    </source>
</evidence>
<dbReference type="GO" id="GO:0005886">
    <property type="term" value="C:plasma membrane"/>
    <property type="evidence" value="ECO:0007669"/>
    <property type="project" value="TreeGrafter"/>
</dbReference>
<evidence type="ECO:0000256" key="9">
    <source>
        <dbReference type="ARBA" id="ARBA00048109"/>
    </source>
</evidence>